<keyword evidence="4" id="KW-1185">Reference proteome</keyword>
<dbReference type="Proteomes" id="UP001142393">
    <property type="component" value="Unassembled WGS sequence"/>
</dbReference>
<dbReference type="EMBL" id="JANVFU010000005">
    <property type="protein sequence ID" value="KAJ3745654.1"/>
    <property type="molecule type" value="Genomic_DNA"/>
</dbReference>
<evidence type="ECO:0000313" key="4">
    <source>
        <dbReference type="Proteomes" id="UP001142393"/>
    </source>
</evidence>
<gene>
    <name evidence="3" type="ORF">DFH05DRAFT_1523930</name>
</gene>
<name>A0A9W8P2F7_9AGAR</name>
<accession>A0A9W8P2F7</accession>
<feature type="compositionally biased region" description="Basic and acidic residues" evidence="2">
    <location>
        <begin position="203"/>
        <end position="218"/>
    </location>
</feature>
<evidence type="ECO:0000256" key="1">
    <source>
        <dbReference type="SAM" id="Coils"/>
    </source>
</evidence>
<organism evidence="3 4">
    <name type="scientific">Lentinula detonsa</name>
    <dbReference type="NCBI Taxonomy" id="2804962"/>
    <lineage>
        <taxon>Eukaryota</taxon>
        <taxon>Fungi</taxon>
        <taxon>Dikarya</taxon>
        <taxon>Basidiomycota</taxon>
        <taxon>Agaricomycotina</taxon>
        <taxon>Agaricomycetes</taxon>
        <taxon>Agaricomycetidae</taxon>
        <taxon>Agaricales</taxon>
        <taxon>Marasmiineae</taxon>
        <taxon>Omphalotaceae</taxon>
        <taxon>Lentinula</taxon>
    </lineage>
</organism>
<comment type="caution">
    <text evidence="3">The sequence shown here is derived from an EMBL/GenBank/DDBJ whole genome shotgun (WGS) entry which is preliminary data.</text>
</comment>
<dbReference type="AlphaFoldDB" id="A0A9W8P2F7"/>
<protein>
    <submittedName>
        <fullName evidence="3">Uncharacterized protein</fullName>
    </submittedName>
</protein>
<feature type="coiled-coil region" evidence="1">
    <location>
        <begin position="309"/>
        <end position="407"/>
    </location>
</feature>
<feature type="region of interest" description="Disordered" evidence="2">
    <location>
        <begin position="203"/>
        <end position="258"/>
    </location>
</feature>
<evidence type="ECO:0000313" key="3">
    <source>
        <dbReference type="EMBL" id="KAJ3745654.1"/>
    </source>
</evidence>
<feature type="region of interest" description="Disordered" evidence="2">
    <location>
        <begin position="53"/>
        <end position="74"/>
    </location>
</feature>
<evidence type="ECO:0000256" key="2">
    <source>
        <dbReference type="SAM" id="MobiDB-lite"/>
    </source>
</evidence>
<reference evidence="3 4" key="1">
    <citation type="journal article" date="2023" name="Proc. Natl. Acad. Sci. U.S.A.">
        <title>A global phylogenomic analysis of the shiitake genus Lentinula.</title>
        <authorList>
            <person name="Sierra-Patev S."/>
            <person name="Min B."/>
            <person name="Naranjo-Ortiz M."/>
            <person name="Looney B."/>
            <person name="Konkel Z."/>
            <person name="Slot J.C."/>
            <person name="Sakamoto Y."/>
            <person name="Steenwyk J.L."/>
            <person name="Rokas A."/>
            <person name="Carro J."/>
            <person name="Camarero S."/>
            <person name="Ferreira P."/>
            <person name="Molpeceres G."/>
            <person name="Ruiz-Duenas F.J."/>
            <person name="Serrano A."/>
            <person name="Henrissat B."/>
            <person name="Drula E."/>
            <person name="Hughes K.W."/>
            <person name="Mata J.L."/>
            <person name="Ishikawa N.K."/>
            <person name="Vargas-Isla R."/>
            <person name="Ushijima S."/>
            <person name="Smith C.A."/>
            <person name="Donoghue J."/>
            <person name="Ahrendt S."/>
            <person name="Andreopoulos W."/>
            <person name="He G."/>
            <person name="LaButti K."/>
            <person name="Lipzen A."/>
            <person name="Ng V."/>
            <person name="Riley R."/>
            <person name="Sandor L."/>
            <person name="Barry K."/>
            <person name="Martinez A.T."/>
            <person name="Xiao Y."/>
            <person name="Gibbons J.G."/>
            <person name="Terashima K."/>
            <person name="Grigoriev I.V."/>
            <person name="Hibbett D."/>
        </authorList>
    </citation>
    <scope>NUCLEOTIDE SEQUENCE [LARGE SCALE GENOMIC DNA]</scope>
    <source>
        <strain evidence="3 4">TFB7810</strain>
    </source>
</reference>
<keyword evidence="1" id="KW-0175">Coiled coil</keyword>
<proteinExistence type="predicted"/>
<sequence length="542" mass="63248">MINLPLTIHGLYAKVPRITSFLPWKRPVSSLKKAKSLRLAQQWSGSQRIRNLTRDPSIPRRGLPQLTPRKRAHPVYRQPSVVRQRAAVMRGKRIEAMKALDAGKKDPVNPPSKPIRQRVAQPAQNRGSKHPVPDFRLRHEAAQRKLDALCGYVGRNVPEPRTHDDAVFIEQMQKMNLHHRFITERFINRVRLDEAQDMVEERLRQQAEHDKRAAELRARAKQQQQDCPQPSSQPPPPSTPKSHLNPLKPSQPPASESLRRNWALQEEILRADAEWRAHQARIAAGEIAPNTRLPIQGEWSLWEKARVGLDRLYQEVNEERKARERKAKEERIRREAEAHRAAYAREAEARAEEERFRKQTQEQQAQARMKAAWDERIRRETVLAEELKAAEAEQARLQAAQQQTRSASIPFIPPQSNDPEIYNWEMYERRWAAIKREGVEVVPFALRFDQLPWPMFHFKPTLIDIDDLCEDEISYFVLSTKRPGYQKKYAKERLRHELLHYHPDKFNARVLPYMLEEEREKAVAGASKVTMILHNLLRNSPA</sequence>
<feature type="region of interest" description="Disordered" evidence="2">
    <location>
        <begin position="99"/>
        <end position="134"/>
    </location>
</feature>